<dbReference type="EMBL" id="FNGE01000002">
    <property type="protein sequence ID" value="SDK67046.1"/>
    <property type="molecule type" value="Genomic_DNA"/>
</dbReference>
<organism evidence="8 9">
    <name type="scientific">Paracoccus chinensis</name>
    <dbReference type="NCBI Taxonomy" id="525640"/>
    <lineage>
        <taxon>Bacteria</taxon>
        <taxon>Pseudomonadati</taxon>
        <taxon>Pseudomonadota</taxon>
        <taxon>Alphaproteobacteria</taxon>
        <taxon>Rhodobacterales</taxon>
        <taxon>Paracoccaceae</taxon>
        <taxon>Paracoccus</taxon>
    </lineage>
</organism>
<dbReference type="AlphaFoldDB" id="A0A1G9DT16"/>
<feature type="transmembrane region" description="Helical" evidence="7">
    <location>
        <begin position="323"/>
        <end position="344"/>
    </location>
</feature>
<dbReference type="Proteomes" id="UP000199555">
    <property type="component" value="Unassembled WGS sequence"/>
</dbReference>
<keyword evidence="9" id="KW-1185">Reference proteome</keyword>
<proteinExistence type="inferred from homology"/>
<keyword evidence="3 7" id="KW-0812">Transmembrane</keyword>
<evidence type="ECO:0000313" key="8">
    <source>
        <dbReference type="EMBL" id="SDK67046.1"/>
    </source>
</evidence>
<keyword evidence="4 7" id="KW-1133">Transmembrane helix</keyword>
<gene>
    <name evidence="8" type="ORF">SAMN04487971_102207</name>
</gene>
<evidence type="ECO:0000256" key="5">
    <source>
        <dbReference type="ARBA" id="ARBA00023136"/>
    </source>
</evidence>
<reference evidence="9" key="1">
    <citation type="submission" date="2016-10" db="EMBL/GenBank/DDBJ databases">
        <authorList>
            <person name="Varghese N."/>
            <person name="Submissions S."/>
        </authorList>
    </citation>
    <scope>NUCLEOTIDE SEQUENCE [LARGE SCALE GENOMIC DNA]</scope>
    <source>
        <strain evidence="9">CGMCC 1.7655</strain>
    </source>
</reference>
<comment type="similarity">
    <text evidence="2">Belongs to the autoinducer-2 exporter (AI-2E) (TC 2.A.86) family.</text>
</comment>
<accession>A0A1G9DT16</accession>
<dbReference type="PANTHER" id="PTHR21716:SF64">
    <property type="entry name" value="AI-2 TRANSPORT PROTEIN TQSA"/>
    <property type="match status" value="1"/>
</dbReference>
<feature type="region of interest" description="Disordered" evidence="6">
    <location>
        <begin position="131"/>
        <end position="153"/>
    </location>
</feature>
<dbReference type="RefSeq" id="WP_090752535.1">
    <property type="nucleotide sequence ID" value="NZ_FNGE01000002.1"/>
</dbReference>
<feature type="transmembrane region" description="Helical" evidence="7">
    <location>
        <begin position="50"/>
        <end position="67"/>
    </location>
</feature>
<feature type="transmembrane region" description="Helical" evidence="7">
    <location>
        <begin position="262"/>
        <end position="282"/>
    </location>
</feature>
<feature type="transmembrane region" description="Helical" evidence="7">
    <location>
        <begin position="364"/>
        <end position="389"/>
    </location>
</feature>
<feature type="transmembrane region" description="Helical" evidence="7">
    <location>
        <begin position="288"/>
        <end position="316"/>
    </location>
</feature>
<name>A0A1G9DT16_9RHOB</name>
<evidence type="ECO:0000256" key="4">
    <source>
        <dbReference type="ARBA" id="ARBA00022989"/>
    </source>
</evidence>
<keyword evidence="5 7" id="KW-0472">Membrane</keyword>
<dbReference type="PANTHER" id="PTHR21716">
    <property type="entry name" value="TRANSMEMBRANE PROTEIN"/>
    <property type="match status" value="1"/>
</dbReference>
<evidence type="ECO:0000256" key="3">
    <source>
        <dbReference type="ARBA" id="ARBA00022692"/>
    </source>
</evidence>
<evidence type="ECO:0000256" key="2">
    <source>
        <dbReference type="ARBA" id="ARBA00009773"/>
    </source>
</evidence>
<feature type="transmembrane region" description="Helical" evidence="7">
    <location>
        <begin position="79"/>
        <end position="106"/>
    </location>
</feature>
<comment type="subcellular location">
    <subcellularLocation>
        <location evidence="1">Membrane</location>
        <topology evidence="1">Multi-pass membrane protein</topology>
    </subcellularLocation>
</comment>
<dbReference type="OrthoDB" id="9799225at2"/>
<feature type="region of interest" description="Disordered" evidence="6">
    <location>
        <begin position="1"/>
        <end position="21"/>
    </location>
</feature>
<dbReference type="Pfam" id="PF01594">
    <property type="entry name" value="AI-2E_transport"/>
    <property type="match status" value="2"/>
</dbReference>
<evidence type="ECO:0000256" key="7">
    <source>
        <dbReference type="SAM" id="Phobius"/>
    </source>
</evidence>
<feature type="transmembrane region" description="Helical" evidence="7">
    <location>
        <begin position="203"/>
        <end position="226"/>
    </location>
</feature>
<dbReference type="InterPro" id="IPR002549">
    <property type="entry name" value="AI-2E-like"/>
</dbReference>
<protein>
    <submittedName>
        <fullName evidence="8">AI-2 transport protein TqsA</fullName>
    </submittedName>
</protein>
<dbReference type="GO" id="GO:0016020">
    <property type="term" value="C:membrane"/>
    <property type="evidence" value="ECO:0007669"/>
    <property type="project" value="UniProtKB-SubCell"/>
</dbReference>
<dbReference type="GO" id="GO:0055085">
    <property type="term" value="P:transmembrane transport"/>
    <property type="evidence" value="ECO:0007669"/>
    <property type="project" value="TreeGrafter"/>
</dbReference>
<feature type="compositionally biased region" description="Low complexity" evidence="6">
    <location>
        <begin position="131"/>
        <end position="142"/>
    </location>
</feature>
<evidence type="ECO:0000256" key="6">
    <source>
        <dbReference type="SAM" id="MobiDB-lite"/>
    </source>
</evidence>
<evidence type="ECO:0000256" key="1">
    <source>
        <dbReference type="ARBA" id="ARBA00004141"/>
    </source>
</evidence>
<evidence type="ECO:0000313" key="9">
    <source>
        <dbReference type="Proteomes" id="UP000199555"/>
    </source>
</evidence>
<feature type="transmembrane region" description="Helical" evidence="7">
    <location>
        <begin position="26"/>
        <end position="44"/>
    </location>
</feature>
<sequence>MVDGSSPPRLDEEQGVPSEASGQRPAIRTILLVIVALVLAGWALQAMSSVFVPLVASIMIALAVMPVRDWVQRKVSRRFGWVGVVAAMTLLLLVVGLFFGALWLAAQQVIAQVPGGTEQITQVIEQAMPQEEAEAQGGTEAQPPQGDAGSSLPLGLPSAVAEPGASAQVSQAGQGSGGEAAGGLASRFGDTLVSVLTRVAKTLLGSAVGIVSALVVIFFLTLLILIESRDWGRKISTITHWRTEWRLTESAEVIAQKVRAYLLIRGVLGLATAALYGLWLWFFGAGLIFVWALLTFLLNFIPTVGSIIAGLLPVIYVVATQDLGTAVAVGAGLLVIEQVMGNFIDPKVSGNRISVSPLVVLVGLLFWSWIWGIPGALLAAPVTVALVVLGAHVPILRPWALLLSDRTDMEGLTEATRPK</sequence>